<sequence length="515" mass="60115">MKIQEIKIFNYKTTVDFEFNCFKNGLNVFIGTNNVGKSNILEALNAFFNRDYIHDNEVSRFLNHQKYNSFGYPVIAINFDTSTYGMLYAHFQQNKEKKGLDKRVLAQNTNLTNTIKEHTPKFIYLSRTNNFEQTIRSLVEMITFDNQLYSKLLTNANQFMSEIFDSTYKLYFDYRNLDDPQIRLIDEFNDDDRLENKSSGTQMAALISLLLSIGLNDNSSNGFIVAIDEPETSLHIGSQKKLFRLLKELSKKHQVIITTHSVVFIDKAHDESVFLVKRDHLGRTNYHLKEHKKENWKSLREIIGTTISDSLLLGEYNIVVEGRTEQLLFPTMIEVLVREKLLKLDTSMFNFISAEGSAKIESFMSILKDKIELPLCLFLDNDKAGLNTKKQLDKTHKFRGDLIITPERQGFQESEIEDFLDDTLLYSCINEYYKRQIKGYIPLKENELKELRNNLKFNDFKKSLEGKIANIYEEANKDLNKVAFSLLIKEQLKSSSQFQDLISIFKDVEKYFLRR</sequence>
<dbReference type="AlphaFoldDB" id="A0A243D1C8"/>
<accession>A0A243D1C8</accession>
<dbReference type="CDD" id="cd00267">
    <property type="entry name" value="ABC_ATPase"/>
    <property type="match status" value="1"/>
</dbReference>
<dbReference type="InterPro" id="IPR041685">
    <property type="entry name" value="AAA_GajA/Old/RecF-like"/>
</dbReference>
<evidence type="ECO:0008006" key="5">
    <source>
        <dbReference type="Google" id="ProtNLM"/>
    </source>
</evidence>
<feature type="domain" description="OLD protein-like TOPRIM" evidence="2">
    <location>
        <begin position="318"/>
        <end position="382"/>
    </location>
</feature>
<gene>
    <name evidence="3" type="ORF">BK749_03595</name>
</gene>
<dbReference type="InterPro" id="IPR051396">
    <property type="entry name" value="Bact_Antivir_Def_Nuclease"/>
</dbReference>
<evidence type="ECO:0000259" key="1">
    <source>
        <dbReference type="Pfam" id="PF13175"/>
    </source>
</evidence>
<dbReference type="PANTHER" id="PTHR43581:SF4">
    <property type="entry name" value="ATP_GTP PHOSPHATASE"/>
    <property type="match status" value="1"/>
</dbReference>
<protein>
    <recommendedName>
        <fullName evidence="5">Chromosome segregation protein SMC</fullName>
    </recommendedName>
</protein>
<reference evidence="3 4" key="1">
    <citation type="submission" date="2016-10" db="EMBL/GenBank/DDBJ databases">
        <title>Comparative genomics of Bacillus thuringiensis reveals a path to pathogens against multiple invertebrate hosts.</title>
        <authorList>
            <person name="Zheng J."/>
            <person name="Gao Q."/>
            <person name="Liu H."/>
            <person name="Peng D."/>
            <person name="Ruan L."/>
            <person name="Sun M."/>
        </authorList>
    </citation>
    <scope>NUCLEOTIDE SEQUENCE [LARGE SCALE GENOMIC DNA]</scope>
    <source>
        <strain evidence="3">BGSC 4CE1</strain>
    </source>
</reference>
<dbReference type="PANTHER" id="PTHR43581">
    <property type="entry name" value="ATP/GTP PHOSPHATASE"/>
    <property type="match status" value="1"/>
</dbReference>
<evidence type="ECO:0000313" key="4">
    <source>
        <dbReference type="Proteomes" id="UP000194911"/>
    </source>
</evidence>
<dbReference type="Proteomes" id="UP000194911">
    <property type="component" value="Unassembled WGS sequence"/>
</dbReference>
<dbReference type="Gene3D" id="3.40.50.300">
    <property type="entry name" value="P-loop containing nucleotide triphosphate hydrolases"/>
    <property type="match status" value="1"/>
</dbReference>
<dbReference type="Pfam" id="PF20469">
    <property type="entry name" value="OLD-like_TOPRIM"/>
    <property type="match status" value="1"/>
</dbReference>
<name>A0A243D1C8_BACTU</name>
<dbReference type="SUPFAM" id="SSF52540">
    <property type="entry name" value="P-loop containing nucleoside triphosphate hydrolases"/>
    <property type="match status" value="1"/>
</dbReference>
<organism evidence="3 4">
    <name type="scientific">Bacillus thuringiensis serovar vazensis</name>
    <dbReference type="NCBI Taxonomy" id="180867"/>
    <lineage>
        <taxon>Bacteria</taxon>
        <taxon>Bacillati</taxon>
        <taxon>Bacillota</taxon>
        <taxon>Bacilli</taxon>
        <taxon>Bacillales</taxon>
        <taxon>Bacillaceae</taxon>
        <taxon>Bacillus</taxon>
        <taxon>Bacillus cereus group</taxon>
    </lineage>
</organism>
<feature type="domain" description="Endonuclease GajA/Old nuclease/RecF-like AAA" evidence="1">
    <location>
        <begin position="150"/>
        <end position="264"/>
    </location>
</feature>
<feature type="domain" description="Endonuclease GajA/Old nuclease/RecF-like AAA" evidence="1">
    <location>
        <begin position="1"/>
        <end position="122"/>
    </location>
</feature>
<dbReference type="RefSeq" id="WP_000701498.1">
    <property type="nucleotide sequence ID" value="NZ_NFDQ01000017.1"/>
</dbReference>
<evidence type="ECO:0000259" key="2">
    <source>
        <dbReference type="Pfam" id="PF20469"/>
    </source>
</evidence>
<evidence type="ECO:0000313" key="3">
    <source>
        <dbReference type="EMBL" id="OTY79413.1"/>
    </source>
</evidence>
<comment type="caution">
    <text evidence="3">The sequence shown here is derived from an EMBL/GenBank/DDBJ whole genome shotgun (WGS) entry which is preliminary data.</text>
</comment>
<dbReference type="Pfam" id="PF13175">
    <property type="entry name" value="AAA_15"/>
    <property type="match status" value="2"/>
</dbReference>
<dbReference type="InterPro" id="IPR034139">
    <property type="entry name" value="TOPRIM_OLD"/>
</dbReference>
<dbReference type="EMBL" id="NFDQ01000017">
    <property type="protein sequence ID" value="OTY79413.1"/>
    <property type="molecule type" value="Genomic_DNA"/>
</dbReference>
<dbReference type="InterPro" id="IPR027417">
    <property type="entry name" value="P-loop_NTPase"/>
</dbReference>
<proteinExistence type="predicted"/>